<sequence length="443" mass="49228">MIDNNTFGTRRVLYKTFGCKLNFAETSSVGHLLAERGFVRATDGDKPDIIVVNTCSVTELADRKCRQAIRSLVRRFPDATVLVTGCYAQLKPGEVADIPGVDIVVGTNAKARLAEYIEQWDAAHSPINEVIPAKDLREFVPACSADDRTRHFLKVQDGCDYYCSYCTIPMARGRSRSGSIDSLVAQAVSVAAEGGKEIVLTGVNIGDFGKGRTDRLIDLIRELDKVDGIERYRISSIEPDLLTDEIIRFVADSKRFMPHFHTPLQCGSDEVLRLMRRHYDSRLFADKVRAIRESIPDAFIGVDLIVGTRGETDEEFEISRRFIEGLDISRLHVFPYSERPGTRALQLGGAVSQADKQRRAAVMLRMSDTKLHGFASRFIGSTRPVLVEHARPDGKMFGLTDNYLRVEITRDDTLANTVVPVTLTAIEDVDDGGECIIRGEVAL</sequence>
<dbReference type="PANTHER" id="PTHR43020">
    <property type="entry name" value="CDK5 REGULATORY SUBUNIT-ASSOCIATED PROTEIN 1"/>
    <property type="match status" value="1"/>
</dbReference>
<dbReference type="NCBIfam" id="TIGR01579">
    <property type="entry name" value="MiaB-like-C"/>
    <property type="match status" value="1"/>
</dbReference>
<dbReference type="InterPro" id="IPR005839">
    <property type="entry name" value="Methylthiotransferase"/>
</dbReference>
<dbReference type="GO" id="GO:0051539">
    <property type="term" value="F:4 iron, 4 sulfur cluster binding"/>
    <property type="evidence" value="ECO:0007669"/>
    <property type="project" value="UniProtKB-KW"/>
</dbReference>
<evidence type="ECO:0000256" key="2">
    <source>
        <dbReference type="ARBA" id="ARBA00022485"/>
    </source>
</evidence>
<evidence type="ECO:0000256" key="7">
    <source>
        <dbReference type="ARBA" id="ARBA00022723"/>
    </source>
</evidence>
<keyword evidence="8" id="KW-0408">Iron</keyword>
<dbReference type="CDD" id="cd01335">
    <property type="entry name" value="Radical_SAM"/>
    <property type="match status" value="1"/>
</dbReference>
<dbReference type="GO" id="GO:0005829">
    <property type="term" value="C:cytosol"/>
    <property type="evidence" value="ECO:0007669"/>
    <property type="project" value="TreeGrafter"/>
</dbReference>
<dbReference type="Gene3D" id="3.80.30.20">
    <property type="entry name" value="tm_1862 like domain"/>
    <property type="match status" value="1"/>
</dbReference>
<dbReference type="SFLD" id="SFLDS00029">
    <property type="entry name" value="Radical_SAM"/>
    <property type="match status" value="1"/>
</dbReference>
<keyword evidence="9" id="KW-0411">Iron-sulfur</keyword>
<dbReference type="InterPro" id="IPR006467">
    <property type="entry name" value="MiaB-like_bact"/>
</dbReference>
<evidence type="ECO:0000256" key="9">
    <source>
        <dbReference type="ARBA" id="ARBA00023014"/>
    </source>
</evidence>
<dbReference type="GO" id="GO:0046872">
    <property type="term" value="F:metal ion binding"/>
    <property type="evidence" value="ECO:0007669"/>
    <property type="project" value="UniProtKB-KW"/>
</dbReference>
<dbReference type="InterPro" id="IPR013848">
    <property type="entry name" value="Methylthiotransferase_N"/>
</dbReference>
<keyword evidence="2" id="KW-0004">4Fe-4S</keyword>
<dbReference type="Pfam" id="PF00919">
    <property type="entry name" value="UPF0004"/>
    <property type="match status" value="1"/>
</dbReference>
<dbReference type="InterPro" id="IPR006638">
    <property type="entry name" value="Elp3/MiaA/NifB-like_rSAM"/>
</dbReference>
<dbReference type="NCBIfam" id="TIGR00089">
    <property type="entry name" value="MiaB/RimO family radical SAM methylthiotransferase"/>
    <property type="match status" value="1"/>
</dbReference>
<dbReference type="FunFam" id="3.40.50.12160:FF:000004">
    <property type="entry name" value="Threonylcarbamoyladenosine tRNA methylthiotransferase MtaB"/>
    <property type="match status" value="1"/>
</dbReference>
<dbReference type="PROSITE" id="PS51449">
    <property type="entry name" value="MTTASE_N"/>
    <property type="match status" value="1"/>
</dbReference>
<dbReference type="SFLD" id="SFLDG01061">
    <property type="entry name" value="methylthiotransferase"/>
    <property type="match status" value="1"/>
</dbReference>
<dbReference type="PANTHER" id="PTHR43020:SF2">
    <property type="entry name" value="MITOCHONDRIAL TRNA METHYLTHIOTRANSFERASE CDK5RAP1"/>
    <property type="match status" value="1"/>
</dbReference>
<evidence type="ECO:0000256" key="5">
    <source>
        <dbReference type="ARBA" id="ARBA00022691"/>
    </source>
</evidence>
<dbReference type="PROSITE" id="PS51918">
    <property type="entry name" value="RADICAL_SAM"/>
    <property type="match status" value="1"/>
</dbReference>
<keyword evidence="5" id="KW-0949">S-adenosyl-L-methionine</keyword>
<dbReference type="SUPFAM" id="SSF102114">
    <property type="entry name" value="Radical SAM enzymes"/>
    <property type="match status" value="1"/>
</dbReference>
<dbReference type="InterPro" id="IPR007197">
    <property type="entry name" value="rSAM"/>
</dbReference>
<dbReference type="InterPro" id="IPR038135">
    <property type="entry name" value="Methylthiotransferase_N_sf"/>
</dbReference>
<evidence type="ECO:0000256" key="6">
    <source>
        <dbReference type="ARBA" id="ARBA00022694"/>
    </source>
</evidence>
<keyword evidence="3" id="KW-0963">Cytoplasm</keyword>
<dbReference type="Pfam" id="PF04055">
    <property type="entry name" value="Radical_SAM"/>
    <property type="match status" value="1"/>
</dbReference>
<comment type="cofactor">
    <cofactor evidence="1">
        <name>[4Fe-4S] cluster</name>
        <dbReference type="ChEBI" id="CHEBI:49883"/>
    </cofactor>
</comment>
<dbReference type="EMBL" id="DYXT01000029">
    <property type="protein sequence ID" value="HJE39292.1"/>
    <property type="molecule type" value="Genomic_DNA"/>
</dbReference>
<evidence type="ECO:0000313" key="10">
    <source>
        <dbReference type="EMBL" id="HJE39292.1"/>
    </source>
</evidence>
<dbReference type="PROSITE" id="PS01278">
    <property type="entry name" value="MTTASE_RADICAL"/>
    <property type="match status" value="1"/>
</dbReference>
<keyword evidence="7" id="KW-0479">Metal-binding</keyword>
<organism evidence="10 11">
    <name type="scientific">Candidatus Amulumruptor caecigallinarius</name>
    <dbReference type="NCBI Taxonomy" id="2109911"/>
    <lineage>
        <taxon>Bacteria</taxon>
        <taxon>Pseudomonadati</taxon>
        <taxon>Bacteroidota</taxon>
        <taxon>Bacteroidia</taxon>
        <taxon>Bacteroidales</taxon>
        <taxon>Muribaculaceae</taxon>
        <taxon>Candidatus Amulumruptor</taxon>
    </lineage>
</organism>
<evidence type="ECO:0000256" key="8">
    <source>
        <dbReference type="ARBA" id="ARBA00023004"/>
    </source>
</evidence>
<evidence type="ECO:0000256" key="3">
    <source>
        <dbReference type="ARBA" id="ARBA00022490"/>
    </source>
</evidence>
<keyword evidence="4" id="KW-0808">Transferase</keyword>
<dbReference type="Gene3D" id="3.40.50.12160">
    <property type="entry name" value="Methylthiotransferase, N-terminal domain"/>
    <property type="match status" value="1"/>
</dbReference>
<evidence type="ECO:0000256" key="4">
    <source>
        <dbReference type="ARBA" id="ARBA00022679"/>
    </source>
</evidence>
<dbReference type="Proteomes" id="UP000711407">
    <property type="component" value="Unassembled WGS sequence"/>
</dbReference>
<dbReference type="AlphaFoldDB" id="A0A4Q0U856"/>
<evidence type="ECO:0000313" key="11">
    <source>
        <dbReference type="Proteomes" id="UP000711407"/>
    </source>
</evidence>
<reference evidence="10" key="2">
    <citation type="submission" date="2021-09" db="EMBL/GenBank/DDBJ databases">
        <authorList>
            <person name="Gilroy R."/>
        </authorList>
    </citation>
    <scope>NUCLEOTIDE SEQUENCE</scope>
    <source>
        <strain evidence="10">4100</strain>
    </source>
</reference>
<comment type="caution">
    <text evidence="10">The sequence shown here is derived from an EMBL/GenBank/DDBJ whole genome shotgun (WGS) entry which is preliminary data.</text>
</comment>
<accession>A0A4Q0U856</accession>
<reference evidence="10" key="1">
    <citation type="journal article" date="2021" name="PeerJ">
        <title>Extensive microbial diversity within the chicken gut microbiome revealed by metagenomics and culture.</title>
        <authorList>
            <person name="Gilroy R."/>
            <person name="Ravi A."/>
            <person name="Getino M."/>
            <person name="Pursley I."/>
            <person name="Horton D.L."/>
            <person name="Alikhan N.F."/>
            <person name="Baker D."/>
            <person name="Gharbi K."/>
            <person name="Hall N."/>
            <person name="Watson M."/>
            <person name="Adriaenssens E.M."/>
            <person name="Foster-Nyarko E."/>
            <person name="Jarju S."/>
            <person name="Secka A."/>
            <person name="Antonio M."/>
            <person name="Oren A."/>
            <person name="Chaudhuri R.R."/>
            <person name="La Ragione R."/>
            <person name="Hildebrand F."/>
            <person name="Pallen M.J."/>
        </authorList>
    </citation>
    <scope>NUCLEOTIDE SEQUENCE</scope>
    <source>
        <strain evidence="10">4100</strain>
    </source>
</reference>
<dbReference type="SFLD" id="SFLDG01082">
    <property type="entry name" value="B12-binding_domain_containing"/>
    <property type="match status" value="1"/>
</dbReference>
<dbReference type="GO" id="GO:0035597">
    <property type="term" value="F:tRNA-2-methylthio-N(6)-dimethylallyladenosine(37) synthase activity"/>
    <property type="evidence" value="ECO:0007669"/>
    <property type="project" value="TreeGrafter"/>
</dbReference>
<dbReference type="InterPro" id="IPR058240">
    <property type="entry name" value="rSAM_sf"/>
</dbReference>
<dbReference type="InterPro" id="IPR020612">
    <property type="entry name" value="Methylthiotransferase_CS"/>
</dbReference>
<dbReference type="InterPro" id="IPR023404">
    <property type="entry name" value="rSAM_horseshoe"/>
</dbReference>
<name>A0A4Q0U856_9BACT</name>
<evidence type="ECO:0000256" key="1">
    <source>
        <dbReference type="ARBA" id="ARBA00001966"/>
    </source>
</evidence>
<keyword evidence="6" id="KW-0819">tRNA processing</keyword>
<dbReference type="SMART" id="SM00729">
    <property type="entry name" value="Elp3"/>
    <property type="match status" value="1"/>
</dbReference>
<protein>
    <submittedName>
        <fullName evidence="10">tRNA (N(6)-L-threonylcarbamoyladenosine(37)-C(2))-methylthiotransferase MtaB</fullName>
    </submittedName>
</protein>
<gene>
    <name evidence="10" type="primary">mtaB</name>
    <name evidence="10" type="ORF">K8V47_06010</name>
</gene>
<proteinExistence type="predicted"/>